<dbReference type="InterPro" id="IPR038488">
    <property type="entry name" value="Integrase_DNA-bd_sf"/>
</dbReference>
<dbReference type="Pfam" id="PF22022">
    <property type="entry name" value="Phage_int_M"/>
    <property type="match status" value="1"/>
</dbReference>
<dbReference type="Gene3D" id="1.10.443.10">
    <property type="entry name" value="Intergrase catalytic core"/>
    <property type="match status" value="1"/>
</dbReference>
<evidence type="ECO:0000256" key="4">
    <source>
        <dbReference type="ARBA" id="ARBA00023172"/>
    </source>
</evidence>
<sequence length="408" mass="45788">MALTDIAIRKAKAGDKPIKLYDERGLFLLLAPTGGKLWRLKYRFDGKEKLLSLGAYPDVTLAKARDRRDKARELLADGIDPSEHRKVTKAMRAELGENTFEVIGRQWYAKTAPTLAESTKETLLRRLEMDVFPLMGDKPISELAAPDLLAVIRRIEGRGAMDIARRVHNVCGRIFRYAVGHGLTSRDPSRDIELRDILPPENVHHHASVTDPKAVGGLLRAIEEFTGAFTTRCALRLAPLLFVRPGELRHAEWVEIDYEKSEWRIPAGKMKMKEQHIVPLSAQATAILKEIQPVTGHGRYVFPSERGGGRPMSDNTINAALRRMGYTKEEMTGHGFRSMASTLLHELGLPHAVIERQLAHGERNKVSAAYNFAEYLPERRKMMQQWADYLDGLKSGAKIISISEAKSG</sequence>
<evidence type="ECO:0000256" key="3">
    <source>
        <dbReference type="ARBA" id="ARBA00023125"/>
    </source>
</evidence>
<dbReference type="InterPro" id="IPR002104">
    <property type="entry name" value="Integrase_catalytic"/>
</dbReference>
<dbReference type="InterPro" id="IPR025166">
    <property type="entry name" value="Integrase_DNA_bind_dom"/>
</dbReference>
<evidence type="ECO:0000256" key="1">
    <source>
        <dbReference type="ARBA" id="ARBA00008857"/>
    </source>
</evidence>
<comment type="similarity">
    <text evidence="1">Belongs to the 'phage' integrase family.</text>
</comment>
<name>A0A916J356_9PROT</name>
<dbReference type="GO" id="GO:0003677">
    <property type="term" value="F:DNA binding"/>
    <property type="evidence" value="ECO:0007669"/>
    <property type="project" value="UniProtKB-UniRule"/>
</dbReference>
<reference evidence="8" key="1">
    <citation type="submission" date="2021-04" db="EMBL/GenBank/DDBJ databases">
        <authorList>
            <person name="Hornung B."/>
        </authorList>
    </citation>
    <scope>NUCLEOTIDE SEQUENCE</scope>
    <source>
        <strain evidence="8">G5G6</strain>
    </source>
</reference>
<organism evidence="8 9">
    <name type="scientific">Georgfuchsia toluolica</name>
    <dbReference type="NCBI Taxonomy" id="424218"/>
    <lineage>
        <taxon>Bacteria</taxon>
        <taxon>Pseudomonadati</taxon>
        <taxon>Pseudomonadota</taxon>
        <taxon>Betaproteobacteria</taxon>
        <taxon>Nitrosomonadales</taxon>
        <taxon>Sterolibacteriaceae</taxon>
        <taxon>Georgfuchsia</taxon>
    </lineage>
</organism>
<evidence type="ECO:0000259" key="7">
    <source>
        <dbReference type="PROSITE" id="PS51900"/>
    </source>
</evidence>
<keyword evidence="4" id="KW-0233">DNA recombination</keyword>
<dbReference type="InterPro" id="IPR053876">
    <property type="entry name" value="Phage_int_M"/>
</dbReference>
<dbReference type="InterPro" id="IPR050808">
    <property type="entry name" value="Phage_Integrase"/>
</dbReference>
<dbReference type="Pfam" id="PF13356">
    <property type="entry name" value="Arm-DNA-bind_3"/>
    <property type="match status" value="1"/>
</dbReference>
<feature type="domain" description="Tyr recombinase" evidence="6">
    <location>
        <begin position="205"/>
        <end position="388"/>
    </location>
</feature>
<accession>A0A916J356</accession>
<dbReference type="RefSeq" id="WP_220635665.1">
    <property type="nucleotide sequence ID" value="NZ_CAJQUM010000001.1"/>
</dbReference>
<evidence type="ECO:0000259" key="6">
    <source>
        <dbReference type="PROSITE" id="PS51898"/>
    </source>
</evidence>
<dbReference type="PROSITE" id="PS51900">
    <property type="entry name" value="CB"/>
    <property type="match status" value="1"/>
</dbReference>
<dbReference type="CDD" id="cd00801">
    <property type="entry name" value="INT_P4_C"/>
    <property type="match status" value="1"/>
</dbReference>
<dbReference type="PROSITE" id="PS51898">
    <property type="entry name" value="TYR_RECOMBINASE"/>
    <property type="match status" value="1"/>
</dbReference>
<dbReference type="SUPFAM" id="SSF56349">
    <property type="entry name" value="DNA breaking-rejoining enzymes"/>
    <property type="match status" value="1"/>
</dbReference>
<dbReference type="AlphaFoldDB" id="A0A916J356"/>
<keyword evidence="9" id="KW-1185">Reference proteome</keyword>
<dbReference type="InterPro" id="IPR013762">
    <property type="entry name" value="Integrase-like_cat_sf"/>
</dbReference>
<comment type="caution">
    <text evidence="8">The sequence shown here is derived from an EMBL/GenBank/DDBJ whole genome shotgun (WGS) entry which is preliminary data.</text>
</comment>
<evidence type="ECO:0008006" key="10">
    <source>
        <dbReference type="Google" id="ProtNLM"/>
    </source>
</evidence>
<dbReference type="PANTHER" id="PTHR30629:SF2">
    <property type="entry name" value="PROPHAGE INTEGRASE INTS-RELATED"/>
    <property type="match status" value="1"/>
</dbReference>
<dbReference type="InterPro" id="IPR011010">
    <property type="entry name" value="DNA_brk_join_enz"/>
</dbReference>
<dbReference type="PANTHER" id="PTHR30629">
    <property type="entry name" value="PROPHAGE INTEGRASE"/>
    <property type="match status" value="1"/>
</dbReference>
<dbReference type="InterPro" id="IPR010998">
    <property type="entry name" value="Integrase_recombinase_N"/>
</dbReference>
<proteinExistence type="inferred from homology"/>
<keyword evidence="3 5" id="KW-0238">DNA-binding</keyword>
<gene>
    <name evidence="8" type="primary">intB</name>
    <name evidence="8" type="ORF">GTOL_11615</name>
</gene>
<evidence type="ECO:0000256" key="5">
    <source>
        <dbReference type="PROSITE-ProRule" id="PRU01248"/>
    </source>
</evidence>
<dbReference type="Gene3D" id="1.10.150.130">
    <property type="match status" value="1"/>
</dbReference>
<evidence type="ECO:0000313" key="9">
    <source>
        <dbReference type="Proteomes" id="UP000742786"/>
    </source>
</evidence>
<dbReference type="GO" id="GO:0015074">
    <property type="term" value="P:DNA integration"/>
    <property type="evidence" value="ECO:0007669"/>
    <property type="project" value="UniProtKB-KW"/>
</dbReference>
<dbReference type="Gene3D" id="3.30.160.390">
    <property type="entry name" value="Integrase, DNA-binding domain"/>
    <property type="match status" value="1"/>
</dbReference>
<dbReference type="GO" id="GO:0006310">
    <property type="term" value="P:DNA recombination"/>
    <property type="evidence" value="ECO:0007669"/>
    <property type="project" value="UniProtKB-KW"/>
</dbReference>
<evidence type="ECO:0000256" key="2">
    <source>
        <dbReference type="ARBA" id="ARBA00022908"/>
    </source>
</evidence>
<dbReference type="EMBL" id="CAJQUM010000001">
    <property type="protein sequence ID" value="CAG4883732.1"/>
    <property type="molecule type" value="Genomic_DNA"/>
</dbReference>
<dbReference type="InterPro" id="IPR044068">
    <property type="entry name" value="CB"/>
</dbReference>
<feature type="domain" description="Core-binding (CB)" evidence="7">
    <location>
        <begin position="98"/>
        <end position="179"/>
    </location>
</feature>
<dbReference type="Pfam" id="PF00589">
    <property type="entry name" value="Phage_integrase"/>
    <property type="match status" value="1"/>
</dbReference>
<keyword evidence="2" id="KW-0229">DNA integration</keyword>
<evidence type="ECO:0000313" key="8">
    <source>
        <dbReference type="EMBL" id="CAG4883732.1"/>
    </source>
</evidence>
<protein>
    <recommendedName>
        <fullName evidence="10">Integrase</fullName>
    </recommendedName>
</protein>
<dbReference type="Proteomes" id="UP000742786">
    <property type="component" value="Unassembled WGS sequence"/>
</dbReference>